<accession>A0A139WQ07</accession>
<dbReference type="STRING" id="128403.WA1_50770"/>
<gene>
    <name evidence="2" type="ORF">WA1_50770</name>
</gene>
<dbReference type="InterPro" id="IPR027417">
    <property type="entry name" value="P-loop_NTPase"/>
</dbReference>
<protein>
    <recommendedName>
        <fullName evidence="1">ORC1/DEAH AAA+ ATPase domain-containing protein</fullName>
    </recommendedName>
</protein>
<keyword evidence="3" id="KW-1185">Reference proteome</keyword>
<evidence type="ECO:0000313" key="3">
    <source>
        <dbReference type="Proteomes" id="UP000076925"/>
    </source>
</evidence>
<evidence type="ECO:0000313" key="2">
    <source>
        <dbReference type="EMBL" id="KYC34515.1"/>
    </source>
</evidence>
<dbReference type="EMBL" id="ANNX02000078">
    <property type="protein sequence ID" value="KYC34515.1"/>
    <property type="molecule type" value="Genomic_DNA"/>
</dbReference>
<dbReference type="SUPFAM" id="SSF52540">
    <property type="entry name" value="P-loop containing nucleoside triphosphate hydrolases"/>
    <property type="match status" value="1"/>
</dbReference>
<feature type="domain" description="ORC1/DEAH AAA+ ATPase" evidence="1">
    <location>
        <begin position="141"/>
        <end position="290"/>
    </location>
</feature>
<dbReference type="AlphaFoldDB" id="A0A139WQ07"/>
<evidence type="ECO:0000259" key="1">
    <source>
        <dbReference type="Pfam" id="PF13401"/>
    </source>
</evidence>
<name>A0A139WQ07_9CYAN</name>
<proteinExistence type="predicted"/>
<organism evidence="2 3">
    <name type="scientific">Scytonema hofmannii PCC 7110</name>
    <dbReference type="NCBI Taxonomy" id="128403"/>
    <lineage>
        <taxon>Bacteria</taxon>
        <taxon>Bacillati</taxon>
        <taxon>Cyanobacteriota</taxon>
        <taxon>Cyanophyceae</taxon>
        <taxon>Nostocales</taxon>
        <taxon>Scytonemataceae</taxon>
        <taxon>Scytonema</taxon>
    </lineage>
</organism>
<sequence length="339" mass="38921">MTPSKKQQDKRILVFRGEKVEASYHEEISIYSGNPCIEALPLIKTEDEVIDSLEFYPSFNEKERNFPSHLRLHLTQVVLDIFVPMNFHLDLEQRFSRMIRIGYKARNPVNKMFWQDVKGKVETMRSAKKTSFGQRSLATGFTILGISGVGKSTAVQEILNLYPQVIYHNRYGGQNLTLTQLVWLILECPADGSIKGLCLNFFQALDDILSTNYYEKYGGNGRRTVNEMMPYMALAASNIHLGVLVIDEIQRLTKLNIGGYEKMLDFFGQLINTIGIPVVLVGTYKAWSILGSEFRQIRRGTGQGDFVWDRMQPDDEDWQLLVEALWAYQYVQHPCKLTK</sequence>
<reference evidence="2 3" key="1">
    <citation type="journal article" date="2013" name="Genome Biol. Evol.">
        <title>Genomes of Stigonematalean cyanobacteria (subsection V) and the evolution of oxygenic photosynthesis from prokaryotes to plastids.</title>
        <authorList>
            <person name="Dagan T."/>
            <person name="Roettger M."/>
            <person name="Stucken K."/>
            <person name="Landan G."/>
            <person name="Koch R."/>
            <person name="Major P."/>
            <person name="Gould S.B."/>
            <person name="Goremykin V.V."/>
            <person name="Rippka R."/>
            <person name="Tandeau de Marsac N."/>
            <person name="Gugger M."/>
            <person name="Lockhart P.J."/>
            <person name="Allen J.F."/>
            <person name="Brune I."/>
            <person name="Maus I."/>
            <person name="Puhler A."/>
            <person name="Martin W.F."/>
        </authorList>
    </citation>
    <scope>NUCLEOTIDE SEQUENCE [LARGE SCALE GENOMIC DNA]</scope>
    <source>
        <strain evidence="2 3">PCC 7110</strain>
    </source>
</reference>
<dbReference type="InterPro" id="IPR049945">
    <property type="entry name" value="AAA_22"/>
</dbReference>
<comment type="caution">
    <text evidence="2">The sequence shown here is derived from an EMBL/GenBank/DDBJ whole genome shotgun (WGS) entry which is preliminary data.</text>
</comment>
<dbReference type="Gene3D" id="3.40.50.300">
    <property type="entry name" value="P-loop containing nucleotide triphosphate hydrolases"/>
    <property type="match status" value="1"/>
</dbReference>
<dbReference type="RefSeq" id="WP_017740757.1">
    <property type="nucleotide sequence ID" value="NZ_KQ976356.1"/>
</dbReference>
<dbReference type="Pfam" id="PF13401">
    <property type="entry name" value="AAA_22"/>
    <property type="match status" value="1"/>
</dbReference>
<dbReference type="GO" id="GO:0016887">
    <property type="term" value="F:ATP hydrolysis activity"/>
    <property type="evidence" value="ECO:0007669"/>
    <property type="project" value="InterPro"/>
</dbReference>
<dbReference type="Proteomes" id="UP000076925">
    <property type="component" value="Unassembled WGS sequence"/>
</dbReference>